<evidence type="ECO:0000313" key="3">
    <source>
        <dbReference type="Proteomes" id="UP001500630"/>
    </source>
</evidence>
<sequence length="174" mass="19827">MAMIHTLADLFAKATRSVTHLELRDNYGTGSPGYQAWMKGSSVEEISKLDDYWLPWTRLIQENVARGVAFRRARVISEPVSDYIRYEHAVTPFSNLAGGEQVRWLPRPQAKDLPLPGCDFWQFDDNLVGWIFQSGDGEPTGFELSEDAFEAELCSNAFEAVWRRAIEHAEYRPA</sequence>
<accession>A0ABP6VUL1</accession>
<evidence type="ECO:0000313" key="2">
    <source>
        <dbReference type="EMBL" id="GAA3540037.1"/>
    </source>
</evidence>
<reference evidence="3" key="1">
    <citation type="journal article" date="2019" name="Int. J. Syst. Evol. Microbiol.">
        <title>The Global Catalogue of Microorganisms (GCM) 10K type strain sequencing project: providing services to taxonomists for standard genome sequencing and annotation.</title>
        <authorList>
            <consortium name="The Broad Institute Genomics Platform"/>
            <consortium name="The Broad Institute Genome Sequencing Center for Infectious Disease"/>
            <person name="Wu L."/>
            <person name="Ma J."/>
        </authorList>
    </citation>
    <scope>NUCLEOTIDE SEQUENCE [LARGE SCALE GENOMIC DNA]</scope>
    <source>
        <strain evidence="3">JCM 17326</strain>
    </source>
</reference>
<organism evidence="2 3">
    <name type="scientific">Nonomuraea rosea</name>
    <dbReference type="NCBI Taxonomy" id="638574"/>
    <lineage>
        <taxon>Bacteria</taxon>
        <taxon>Bacillati</taxon>
        <taxon>Actinomycetota</taxon>
        <taxon>Actinomycetes</taxon>
        <taxon>Streptosporangiales</taxon>
        <taxon>Streptosporangiaceae</taxon>
        <taxon>Nonomuraea</taxon>
    </lineage>
</organism>
<proteinExistence type="predicted"/>
<comment type="caution">
    <text evidence="2">The sequence shown here is derived from an EMBL/GenBank/DDBJ whole genome shotgun (WGS) entry which is preliminary data.</text>
</comment>
<keyword evidence="3" id="KW-1185">Reference proteome</keyword>
<dbReference type="InterPro" id="IPR049244">
    <property type="entry name" value="DUF6879"/>
</dbReference>
<dbReference type="Proteomes" id="UP001500630">
    <property type="component" value="Unassembled WGS sequence"/>
</dbReference>
<evidence type="ECO:0000259" key="1">
    <source>
        <dbReference type="Pfam" id="PF21806"/>
    </source>
</evidence>
<dbReference type="Pfam" id="PF21806">
    <property type="entry name" value="DUF6879"/>
    <property type="match status" value="1"/>
</dbReference>
<gene>
    <name evidence="2" type="ORF">GCM10022419_020130</name>
</gene>
<dbReference type="EMBL" id="BAABDQ010000003">
    <property type="protein sequence ID" value="GAA3540037.1"/>
    <property type="molecule type" value="Genomic_DNA"/>
</dbReference>
<name>A0ABP6VUL1_9ACTN</name>
<protein>
    <recommendedName>
        <fullName evidence="1">DUF6879 domain-containing protein</fullName>
    </recommendedName>
</protein>
<feature type="domain" description="DUF6879" evidence="1">
    <location>
        <begin position="7"/>
        <end position="172"/>
    </location>
</feature>